<dbReference type="OrthoDB" id="5679620at2"/>
<organism evidence="1 2">
    <name type="scientific">Cardiobacterium valvarum</name>
    <dbReference type="NCBI Taxonomy" id="194702"/>
    <lineage>
        <taxon>Bacteria</taxon>
        <taxon>Pseudomonadati</taxon>
        <taxon>Pseudomonadota</taxon>
        <taxon>Gammaproteobacteria</taxon>
        <taxon>Cardiobacteriales</taxon>
        <taxon>Cardiobacteriaceae</taxon>
        <taxon>Cardiobacterium</taxon>
    </lineage>
</organism>
<dbReference type="EMBL" id="UFUW01000001">
    <property type="protein sequence ID" value="SUX24204.1"/>
    <property type="molecule type" value="Genomic_DNA"/>
</dbReference>
<dbReference type="InterPro" id="IPR014449">
    <property type="entry name" value="UCP007050_HI0931"/>
</dbReference>
<gene>
    <name evidence="1" type="ORF">NCTC13294_01746</name>
</gene>
<dbReference type="Proteomes" id="UP000254572">
    <property type="component" value="Unassembled WGS sequence"/>
</dbReference>
<reference evidence="1 2" key="1">
    <citation type="submission" date="2018-06" db="EMBL/GenBank/DDBJ databases">
        <authorList>
            <consortium name="Pathogen Informatics"/>
            <person name="Doyle S."/>
        </authorList>
    </citation>
    <scope>NUCLEOTIDE SEQUENCE [LARGE SCALE GENOMIC DNA]</scope>
    <source>
        <strain evidence="1 2">NCTC13294</strain>
    </source>
</reference>
<dbReference type="Pfam" id="PF10008">
    <property type="entry name" value="DUF2251"/>
    <property type="match status" value="1"/>
</dbReference>
<accession>A0A381EB18</accession>
<evidence type="ECO:0000313" key="1">
    <source>
        <dbReference type="EMBL" id="SUX24204.1"/>
    </source>
</evidence>
<evidence type="ECO:0000313" key="2">
    <source>
        <dbReference type="Proteomes" id="UP000254572"/>
    </source>
</evidence>
<dbReference type="PIRSF" id="PIRSF007050">
    <property type="entry name" value="UPC007050"/>
    <property type="match status" value="1"/>
</dbReference>
<name>A0A381EB18_9GAMM</name>
<proteinExistence type="predicted"/>
<protein>
    <submittedName>
        <fullName evidence="1">Uncharacterized protein conserved in bacteria</fullName>
    </submittedName>
</protein>
<sequence length="138" mass="15720">MHERTLYLGCDSIEHCPGNKCVLESWFEETPYGIVFEDDGDTGYFYAAHTEQGILDALHIYNVEDVTDRDTPSTISLLWDETFDLAALEINGYIHAVFDFIAHAGYCRNAFPAAYGDWLREPSRLLDDALLTRLLTLH</sequence>
<dbReference type="RefSeq" id="WP_115611970.1">
    <property type="nucleotide sequence ID" value="NZ_JBHLZC010000002.1"/>
</dbReference>
<dbReference type="AlphaFoldDB" id="A0A381EB18"/>
<keyword evidence="2" id="KW-1185">Reference proteome</keyword>